<proteinExistence type="predicted"/>
<dbReference type="Proteomes" id="UP001638806">
    <property type="component" value="Unassembled WGS sequence"/>
</dbReference>
<protein>
    <submittedName>
        <fullName evidence="1">Uncharacterized protein</fullName>
    </submittedName>
</protein>
<keyword evidence="2" id="KW-1185">Reference proteome</keyword>
<sequence length="206" mass="21986">MASCNHKSIGVAWSDERQSQRQTDIAPHGPPSRCIAASAAAVRDRVDDTRTERSQMTDGALRPAACSGRQARSKSMDRERGDDSVLPALAGHATRTGELRPPHLRPAAVRRLDMQGERPSRAVIVGRPLAGVMGVPADAPVPDGGCPKQGSAGRPRWSQAGPLAAKLVAWRASSERSQDLPRLPTETFARLAAWVRRPGRSPAVAS</sequence>
<organism evidence="1 2">
    <name type="scientific">Purpureocillium lilacinum</name>
    <name type="common">Paecilomyces lilacinus</name>
    <dbReference type="NCBI Taxonomy" id="33203"/>
    <lineage>
        <taxon>Eukaryota</taxon>
        <taxon>Fungi</taxon>
        <taxon>Dikarya</taxon>
        <taxon>Ascomycota</taxon>
        <taxon>Pezizomycotina</taxon>
        <taxon>Sordariomycetes</taxon>
        <taxon>Hypocreomycetidae</taxon>
        <taxon>Hypocreales</taxon>
        <taxon>Ophiocordycipitaceae</taxon>
        <taxon>Purpureocillium</taxon>
    </lineage>
</organism>
<gene>
    <name evidence="1" type="ORF">ACCO45_004936</name>
</gene>
<dbReference type="EMBL" id="JBGNUJ010000004">
    <property type="protein sequence ID" value="KAL3959819.1"/>
    <property type="molecule type" value="Genomic_DNA"/>
</dbReference>
<comment type="caution">
    <text evidence="1">The sequence shown here is derived from an EMBL/GenBank/DDBJ whole genome shotgun (WGS) entry which is preliminary data.</text>
</comment>
<accession>A0ACC4DW88</accession>
<evidence type="ECO:0000313" key="2">
    <source>
        <dbReference type="Proteomes" id="UP001638806"/>
    </source>
</evidence>
<reference evidence="1" key="1">
    <citation type="submission" date="2024-12" db="EMBL/GenBank/DDBJ databases">
        <title>Comparative genomics and development of molecular markers within Purpureocillium lilacinum and among Purpureocillium species.</title>
        <authorList>
            <person name="Yeh Z.-Y."/>
            <person name="Ni N.-T."/>
            <person name="Lo P.-H."/>
            <person name="Mushyakhwo K."/>
            <person name="Lin C.-F."/>
            <person name="Nai Y.-S."/>
        </authorList>
    </citation>
    <scope>NUCLEOTIDE SEQUENCE</scope>
    <source>
        <strain evidence="1">NCHU-NPUST-175</strain>
    </source>
</reference>
<evidence type="ECO:0000313" key="1">
    <source>
        <dbReference type="EMBL" id="KAL3959819.1"/>
    </source>
</evidence>
<name>A0ACC4DW88_PURLI</name>